<dbReference type="InterPro" id="IPR004776">
    <property type="entry name" value="Mem_transp_PIN-like"/>
</dbReference>
<dbReference type="EMBL" id="JACHLZ010000001">
    <property type="protein sequence ID" value="MBB5830746.1"/>
    <property type="molecule type" value="Genomic_DNA"/>
</dbReference>
<keyword evidence="4 5" id="KW-0472">Membrane</keyword>
<evidence type="ECO:0000313" key="6">
    <source>
        <dbReference type="EMBL" id="MBB5830746.1"/>
    </source>
</evidence>
<dbReference type="RefSeq" id="WP_221421082.1">
    <property type="nucleotide sequence ID" value="NZ_JACHLZ010000001.1"/>
</dbReference>
<dbReference type="GO" id="GO:0055085">
    <property type="term" value="P:transmembrane transport"/>
    <property type="evidence" value="ECO:0007669"/>
    <property type="project" value="InterPro"/>
</dbReference>
<dbReference type="Pfam" id="PF03547">
    <property type="entry name" value="Mem_trans"/>
    <property type="match status" value="1"/>
</dbReference>
<evidence type="ECO:0000256" key="4">
    <source>
        <dbReference type="ARBA" id="ARBA00023136"/>
    </source>
</evidence>
<evidence type="ECO:0000256" key="5">
    <source>
        <dbReference type="SAM" id="Phobius"/>
    </source>
</evidence>
<comment type="subcellular location">
    <subcellularLocation>
        <location evidence="1">Membrane</location>
        <topology evidence="1">Multi-pass membrane protein</topology>
    </subcellularLocation>
</comment>
<evidence type="ECO:0000256" key="3">
    <source>
        <dbReference type="ARBA" id="ARBA00022989"/>
    </source>
</evidence>
<dbReference type="GO" id="GO:0016020">
    <property type="term" value="C:membrane"/>
    <property type="evidence" value="ECO:0007669"/>
    <property type="project" value="UniProtKB-SubCell"/>
</dbReference>
<feature type="transmembrane region" description="Helical" evidence="5">
    <location>
        <begin position="6"/>
        <end position="29"/>
    </location>
</feature>
<comment type="caution">
    <text evidence="6">The sequence shown here is derived from an EMBL/GenBank/DDBJ whole genome shotgun (WGS) entry which is preliminary data.</text>
</comment>
<dbReference type="AlphaFoldDB" id="A0A841A7B6"/>
<keyword evidence="2 5" id="KW-0812">Transmembrane</keyword>
<protein>
    <submittedName>
        <fullName evidence="6">Putative permease</fullName>
    </submittedName>
</protein>
<name>A0A841A7B6_9MICO</name>
<organism evidence="6 7">
    <name type="scientific">Brachybacterium aquaticum</name>
    <dbReference type="NCBI Taxonomy" id="1432564"/>
    <lineage>
        <taxon>Bacteria</taxon>
        <taxon>Bacillati</taxon>
        <taxon>Actinomycetota</taxon>
        <taxon>Actinomycetes</taxon>
        <taxon>Micrococcales</taxon>
        <taxon>Dermabacteraceae</taxon>
        <taxon>Brachybacterium</taxon>
    </lineage>
</organism>
<proteinExistence type="predicted"/>
<accession>A0A841A7B6</accession>
<sequence length="111" mass="11561">MEPQEVAMATVAVVIPFFTVIALGFLAACTRILPADAVAGLNVFVLYFALPPMLFRLSAATPVSQLLDPTTLAVWLLAAVALIAAALVVALRPGRSWLNASFGGLIAAQPN</sequence>
<evidence type="ECO:0000256" key="2">
    <source>
        <dbReference type="ARBA" id="ARBA00022692"/>
    </source>
</evidence>
<evidence type="ECO:0000256" key="1">
    <source>
        <dbReference type="ARBA" id="ARBA00004141"/>
    </source>
</evidence>
<feature type="transmembrane region" description="Helical" evidence="5">
    <location>
        <begin position="41"/>
        <end position="60"/>
    </location>
</feature>
<keyword evidence="7" id="KW-1185">Reference proteome</keyword>
<dbReference type="Proteomes" id="UP000588158">
    <property type="component" value="Unassembled WGS sequence"/>
</dbReference>
<keyword evidence="3 5" id="KW-1133">Transmembrane helix</keyword>
<evidence type="ECO:0000313" key="7">
    <source>
        <dbReference type="Proteomes" id="UP000588158"/>
    </source>
</evidence>
<reference evidence="6 7" key="1">
    <citation type="submission" date="2020-08" db="EMBL/GenBank/DDBJ databases">
        <title>Sequencing the genomes of 1000 actinobacteria strains.</title>
        <authorList>
            <person name="Klenk H.-P."/>
        </authorList>
    </citation>
    <scope>NUCLEOTIDE SEQUENCE [LARGE SCALE GENOMIC DNA]</scope>
    <source>
        <strain evidence="6 7">DSM 28796</strain>
    </source>
</reference>
<feature type="transmembrane region" description="Helical" evidence="5">
    <location>
        <begin position="72"/>
        <end position="91"/>
    </location>
</feature>
<gene>
    <name evidence="6" type="ORF">HNR70_000559</name>
</gene>